<evidence type="ECO:0000259" key="3">
    <source>
        <dbReference type="Pfam" id="PF02826"/>
    </source>
</evidence>
<keyword evidence="2" id="KW-0520">NAD</keyword>
<organism evidence="4 5">
    <name type="scientific">Aspergillus pseudotamarii</name>
    <dbReference type="NCBI Taxonomy" id="132259"/>
    <lineage>
        <taxon>Eukaryota</taxon>
        <taxon>Fungi</taxon>
        <taxon>Dikarya</taxon>
        <taxon>Ascomycota</taxon>
        <taxon>Pezizomycotina</taxon>
        <taxon>Eurotiomycetes</taxon>
        <taxon>Eurotiomycetidae</taxon>
        <taxon>Eurotiales</taxon>
        <taxon>Aspergillaceae</taxon>
        <taxon>Aspergillus</taxon>
        <taxon>Aspergillus subgen. Circumdati</taxon>
    </lineage>
</organism>
<evidence type="ECO:0000313" key="4">
    <source>
        <dbReference type="EMBL" id="KAE8139107.1"/>
    </source>
</evidence>
<dbReference type="SUPFAM" id="SSF51735">
    <property type="entry name" value="NAD(P)-binding Rossmann-fold domains"/>
    <property type="match status" value="1"/>
</dbReference>
<dbReference type="InterPro" id="IPR006140">
    <property type="entry name" value="D-isomer_DH_NAD-bd"/>
</dbReference>
<dbReference type="RefSeq" id="XP_031915170.1">
    <property type="nucleotide sequence ID" value="XM_032057064.1"/>
</dbReference>
<dbReference type="GO" id="GO:0016491">
    <property type="term" value="F:oxidoreductase activity"/>
    <property type="evidence" value="ECO:0007669"/>
    <property type="project" value="UniProtKB-KW"/>
</dbReference>
<name>A0A5N6SYX3_ASPPS</name>
<dbReference type="EMBL" id="ML743567">
    <property type="protein sequence ID" value="KAE8139107.1"/>
    <property type="molecule type" value="Genomic_DNA"/>
</dbReference>
<keyword evidence="5" id="KW-1185">Reference proteome</keyword>
<evidence type="ECO:0000313" key="5">
    <source>
        <dbReference type="Proteomes" id="UP000325672"/>
    </source>
</evidence>
<sequence length="325" mass="36382">MATFPQETLLIIIHWKPPAAWISSVSHAFPNLRIICHEVSIWDKKLPEIPEETWKSVTILSVLSGGVNQVHGLPLYEKTDITFASSIFSTFLSFQHHLPQYMEYQKMNKWMDPESYEDTEDAVGLRVGLLGYGSVGRQCARVARALGMEVYAYTYHDRPTSSSRKTESFTVPGAGDPNGEFPAQWFSAEKNELDTFLTSDLDLLVVTVPITQDTNGLIGQKQFDLLSKKRAFLSNASRGKVINTDALLDALRTGKIRGAGLDKTDPEPLPADHELWNVRNVIITPHCGGCSTQYNKRGLEILKGNLERWMKGGEVRNLVDRALGY</sequence>
<dbReference type="GeneID" id="43641274"/>
<dbReference type="Pfam" id="PF02826">
    <property type="entry name" value="2-Hacid_dh_C"/>
    <property type="match status" value="2"/>
</dbReference>
<dbReference type="Proteomes" id="UP000325672">
    <property type="component" value="Unassembled WGS sequence"/>
</dbReference>
<dbReference type="PANTHER" id="PTHR43333">
    <property type="entry name" value="2-HACID_DH_C DOMAIN-CONTAINING PROTEIN"/>
    <property type="match status" value="1"/>
</dbReference>
<evidence type="ECO:0000256" key="1">
    <source>
        <dbReference type="ARBA" id="ARBA00023002"/>
    </source>
</evidence>
<keyword evidence="1" id="KW-0560">Oxidoreductase</keyword>
<dbReference type="AlphaFoldDB" id="A0A5N6SYX3"/>
<dbReference type="GO" id="GO:0051287">
    <property type="term" value="F:NAD binding"/>
    <property type="evidence" value="ECO:0007669"/>
    <property type="project" value="InterPro"/>
</dbReference>
<evidence type="ECO:0000256" key="2">
    <source>
        <dbReference type="ARBA" id="ARBA00023027"/>
    </source>
</evidence>
<dbReference type="PANTHER" id="PTHR43333:SF1">
    <property type="entry name" value="D-ISOMER SPECIFIC 2-HYDROXYACID DEHYDROGENASE NAD-BINDING DOMAIN-CONTAINING PROTEIN"/>
    <property type="match status" value="1"/>
</dbReference>
<accession>A0A5N6SYX3</accession>
<dbReference type="Gene3D" id="3.40.50.720">
    <property type="entry name" value="NAD(P)-binding Rossmann-like Domain"/>
    <property type="match status" value="2"/>
</dbReference>
<feature type="domain" description="D-isomer specific 2-hydroxyacid dehydrogenase NAD-binding" evidence="3">
    <location>
        <begin position="188"/>
        <end position="288"/>
    </location>
</feature>
<proteinExistence type="predicted"/>
<reference evidence="4 5" key="1">
    <citation type="submission" date="2019-04" db="EMBL/GenBank/DDBJ databases">
        <title>Friends and foes A comparative genomics study of 23 Aspergillus species from section Flavi.</title>
        <authorList>
            <consortium name="DOE Joint Genome Institute"/>
            <person name="Kjaerbolling I."/>
            <person name="Vesth T."/>
            <person name="Frisvad J.C."/>
            <person name="Nybo J.L."/>
            <person name="Theobald S."/>
            <person name="Kildgaard S."/>
            <person name="Isbrandt T."/>
            <person name="Kuo A."/>
            <person name="Sato A."/>
            <person name="Lyhne E.K."/>
            <person name="Kogle M.E."/>
            <person name="Wiebenga A."/>
            <person name="Kun R.S."/>
            <person name="Lubbers R.J."/>
            <person name="Makela M.R."/>
            <person name="Barry K."/>
            <person name="Chovatia M."/>
            <person name="Clum A."/>
            <person name="Daum C."/>
            <person name="Haridas S."/>
            <person name="He G."/>
            <person name="LaButti K."/>
            <person name="Lipzen A."/>
            <person name="Mondo S."/>
            <person name="Riley R."/>
            <person name="Salamov A."/>
            <person name="Simmons B.A."/>
            <person name="Magnuson J.K."/>
            <person name="Henrissat B."/>
            <person name="Mortensen U.H."/>
            <person name="Larsen T.O."/>
            <person name="Devries R.P."/>
            <person name="Grigoriev I.V."/>
            <person name="Machida M."/>
            <person name="Baker S.E."/>
            <person name="Andersen M.R."/>
        </authorList>
    </citation>
    <scope>NUCLEOTIDE SEQUENCE [LARGE SCALE GENOMIC DNA]</scope>
    <source>
        <strain evidence="4 5">CBS 117625</strain>
    </source>
</reference>
<feature type="domain" description="D-isomer specific 2-hydroxyacid dehydrogenase NAD-binding" evidence="3">
    <location>
        <begin position="90"/>
        <end position="161"/>
    </location>
</feature>
<protein>
    <recommendedName>
        <fullName evidence="3">D-isomer specific 2-hydroxyacid dehydrogenase NAD-binding domain-containing protein</fullName>
    </recommendedName>
</protein>
<dbReference type="OrthoDB" id="298012at2759"/>
<gene>
    <name evidence="4" type="ORF">BDV38DRAFT_269984</name>
</gene>
<dbReference type="InterPro" id="IPR036291">
    <property type="entry name" value="NAD(P)-bd_dom_sf"/>
</dbReference>